<dbReference type="InterPro" id="IPR049892">
    <property type="entry name" value="AA9"/>
</dbReference>
<evidence type="ECO:0000256" key="5">
    <source>
        <dbReference type="ARBA" id="ARBA00022729"/>
    </source>
</evidence>
<keyword evidence="5 16" id="KW-0732">Signal</keyword>
<dbReference type="GO" id="GO:0030248">
    <property type="term" value="F:cellulose binding"/>
    <property type="evidence" value="ECO:0007669"/>
    <property type="project" value="InterPro"/>
</dbReference>
<evidence type="ECO:0000256" key="11">
    <source>
        <dbReference type="ARBA" id="ARBA00023277"/>
    </source>
</evidence>
<evidence type="ECO:0000313" key="18">
    <source>
        <dbReference type="EMBL" id="KAK3901291.1"/>
    </source>
</evidence>
<dbReference type="GO" id="GO:0005576">
    <property type="term" value="C:extracellular region"/>
    <property type="evidence" value="ECO:0007669"/>
    <property type="project" value="UniProtKB-SubCell"/>
</dbReference>
<keyword evidence="12" id="KW-0624">Polysaccharide degradation</keyword>
<keyword evidence="11" id="KW-0119">Carbohydrate metabolism</keyword>
<keyword evidence="3" id="KW-0964">Secreted</keyword>
<evidence type="ECO:0000259" key="17">
    <source>
        <dbReference type="PROSITE" id="PS51164"/>
    </source>
</evidence>
<organism evidence="18 19">
    <name type="scientific">Staphylotrichum tortipilum</name>
    <dbReference type="NCBI Taxonomy" id="2831512"/>
    <lineage>
        <taxon>Eukaryota</taxon>
        <taxon>Fungi</taxon>
        <taxon>Dikarya</taxon>
        <taxon>Ascomycota</taxon>
        <taxon>Pezizomycotina</taxon>
        <taxon>Sordariomycetes</taxon>
        <taxon>Sordariomycetidae</taxon>
        <taxon>Sordariales</taxon>
        <taxon>Chaetomiaceae</taxon>
        <taxon>Staphylotrichum</taxon>
    </lineage>
</organism>
<comment type="catalytic activity">
    <reaction evidence="14">
        <text>[(1-&gt;4)-beta-D-glucosyl]n+m + reduced acceptor + O2 = 4-dehydro-beta-D-glucosyl-[(1-&gt;4)-beta-D-glucosyl]n-1 + [(1-&gt;4)-beta-D-glucosyl]m + acceptor + H2O.</text>
        <dbReference type="EC" id="1.14.99.56"/>
    </reaction>
</comment>
<accession>A0AAN6MI46</accession>
<dbReference type="PANTHER" id="PTHR33353:SF9">
    <property type="entry name" value="ENDOGLUCANASE II"/>
    <property type="match status" value="1"/>
</dbReference>
<dbReference type="EMBL" id="MU855592">
    <property type="protein sequence ID" value="KAK3901291.1"/>
    <property type="molecule type" value="Genomic_DNA"/>
</dbReference>
<keyword evidence="9" id="KW-0503">Monooxygenase</keyword>
<dbReference type="SMART" id="SM00236">
    <property type="entry name" value="fCBD"/>
    <property type="match status" value="1"/>
</dbReference>
<dbReference type="InterPro" id="IPR000254">
    <property type="entry name" value="CBD"/>
</dbReference>
<dbReference type="EC" id="1.14.99.56" evidence="15"/>
<keyword evidence="7" id="KW-0560">Oxidoreductase</keyword>
<keyword evidence="19" id="KW-1185">Reference proteome</keyword>
<dbReference type="GO" id="GO:0046872">
    <property type="term" value="F:metal ion binding"/>
    <property type="evidence" value="ECO:0007669"/>
    <property type="project" value="UniProtKB-KW"/>
</dbReference>
<evidence type="ECO:0000256" key="6">
    <source>
        <dbReference type="ARBA" id="ARBA00023001"/>
    </source>
</evidence>
<feature type="domain" description="CBM1" evidence="17">
    <location>
        <begin position="289"/>
        <end position="326"/>
    </location>
</feature>
<comment type="subcellular location">
    <subcellularLocation>
        <location evidence="2">Secreted</location>
    </subcellularLocation>
</comment>
<evidence type="ECO:0000256" key="10">
    <source>
        <dbReference type="ARBA" id="ARBA00023157"/>
    </source>
</evidence>
<evidence type="ECO:0000256" key="1">
    <source>
        <dbReference type="ARBA" id="ARBA00001973"/>
    </source>
</evidence>
<feature type="chain" id="PRO_5043047732" description="lytic cellulose monooxygenase (C4-dehydrogenating)" evidence="16">
    <location>
        <begin position="20"/>
        <end position="326"/>
    </location>
</feature>
<dbReference type="PANTHER" id="PTHR33353">
    <property type="entry name" value="PUTATIVE (AFU_ORTHOLOGUE AFUA_1G12560)-RELATED"/>
    <property type="match status" value="1"/>
</dbReference>
<dbReference type="InterPro" id="IPR005103">
    <property type="entry name" value="AA9_LPMO"/>
</dbReference>
<reference evidence="18" key="1">
    <citation type="journal article" date="2023" name="Mol. Phylogenet. Evol.">
        <title>Genome-scale phylogeny and comparative genomics of the fungal order Sordariales.</title>
        <authorList>
            <person name="Hensen N."/>
            <person name="Bonometti L."/>
            <person name="Westerberg I."/>
            <person name="Brannstrom I.O."/>
            <person name="Guillou S."/>
            <person name="Cros-Aarteil S."/>
            <person name="Calhoun S."/>
            <person name="Haridas S."/>
            <person name="Kuo A."/>
            <person name="Mondo S."/>
            <person name="Pangilinan J."/>
            <person name="Riley R."/>
            <person name="LaButti K."/>
            <person name="Andreopoulos B."/>
            <person name="Lipzen A."/>
            <person name="Chen C."/>
            <person name="Yan M."/>
            <person name="Daum C."/>
            <person name="Ng V."/>
            <person name="Clum A."/>
            <person name="Steindorff A."/>
            <person name="Ohm R.A."/>
            <person name="Martin F."/>
            <person name="Silar P."/>
            <person name="Natvig D.O."/>
            <person name="Lalanne C."/>
            <person name="Gautier V."/>
            <person name="Ament-Velasquez S.L."/>
            <person name="Kruys A."/>
            <person name="Hutchinson M.I."/>
            <person name="Powell A.J."/>
            <person name="Barry K."/>
            <person name="Miller A.N."/>
            <person name="Grigoriev I.V."/>
            <person name="Debuchy R."/>
            <person name="Gladieux P."/>
            <person name="Hiltunen Thoren M."/>
            <person name="Johannesson H."/>
        </authorList>
    </citation>
    <scope>NUCLEOTIDE SEQUENCE</scope>
    <source>
        <strain evidence="18">CBS 103.79</strain>
    </source>
</reference>
<gene>
    <name evidence="18" type="ORF">C8A05DRAFT_16515</name>
</gene>
<name>A0AAN6MI46_9PEZI</name>
<evidence type="ECO:0000256" key="16">
    <source>
        <dbReference type="SAM" id="SignalP"/>
    </source>
</evidence>
<dbReference type="SUPFAM" id="SSF57180">
    <property type="entry name" value="Cellulose-binding domain"/>
    <property type="match status" value="1"/>
</dbReference>
<proteinExistence type="inferred from homology"/>
<dbReference type="GO" id="GO:0016787">
    <property type="term" value="F:hydrolase activity"/>
    <property type="evidence" value="ECO:0007669"/>
    <property type="project" value="UniProtKB-KW"/>
</dbReference>
<evidence type="ECO:0000256" key="7">
    <source>
        <dbReference type="ARBA" id="ARBA00023002"/>
    </source>
</evidence>
<evidence type="ECO:0000256" key="12">
    <source>
        <dbReference type="ARBA" id="ARBA00023326"/>
    </source>
</evidence>
<dbReference type="CDD" id="cd21175">
    <property type="entry name" value="LPMO_AA9"/>
    <property type="match status" value="1"/>
</dbReference>
<dbReference type="Gene3D" id="2.70.50.70">
    <property type="match status" value="1"/>
</dbReference>
<evidence type="ECO:0000256" key="8">
    <source>
        <dbReference type="ARBA" id="ARBA00023008"/>
    </source>
</evidence>
<sequence length="326" mass="32712">MKSTAVAVLAALWARHAAAHATFQQLWVDGVDYGSQCARLPSSNSPITDVTSTNMRCNAGASRPGGKCPVKAGSTVTVEMHQQNGDRSCANEAIGGAHYGPLMVYMTKVSDAASADGSTGWFKIFQDGWAKNPSGASGDDDYWGTKDLNTCCGRISVKIPSDIPAGDYLLRAEVIALHTAGSSGGAQLYMTCYQITVSGGGSATPSPTVNFPGAYKASDPGILVNIHAALATYVVPGPAVYSGGSTRAAGGACSGCESTCKPGSGTGATLTASAPASTGTAGSGGGGSCQAQKYQQCGGTGYTGCTVCASGSTCSAVSPPYYSQCV</sequence>
<evidence type="ECO:0000256" key="2">
    <source>
        <dbReference type="ARBA" id="ARBA00004613"/>
    </source>
</evidence>
<dbReference type="InterPro" id="IPR035971">
    <property type="entry name" value="CBD_sf"/>
</dbReference>
<dbReference type="Pfam" id="PF00734">
    <property type="entry name" value="CBM_1"/>
    <property type="match status" value="1"/>
</dbReference>
<comment type="caution">
    <text evidence="18">The sequence shown here is derived from an EMBL/GenBank/DDBJ whole genome shotgun (WGS) entry which is preliminary data.</text>
</comment>
<dbReference type="GO" id="GO:0004497">
    <property type="term" value="F:monooxygenase activity"/>
    <property type="evidence" value="ECO:0007669"/>
    <property type="project" value="UniProtKB-KW"/>
</dbReference>
<dbReference type="PROSITE" id="PS51164">
    <property type="entry name" value="CBM1_2"/>
    <property type="match status" value="1"/>
</dbReference>
<keyword evidence="8" id="KW-0186">Copper</keyword>
<dbReference type="GO" id="GO:0030245">
    <property type="term" value="P:cellulose catabolic process"/>
    <property type="evidence" value="ECO:0007669"/>
    <property type="project" value="UniProtKB-KW"/>
</dbReference>
<comment type="similarity">
    <text evidence="13">Belongs to the polysaccharide monooxygenase AA9 family.</text>
</comment>
<keyword evidence="4" id="KW-0479">Metal-binding</keyword>
<evidence type="ECO:0000256" key="14">
    <source>
        <dbReference type="ARBA" id="ARBA00045077"/>
    </source>
</evidence>
<evidence type="ECO:0000256" key="3">
    <source>
        <dbReference type="ARBA" id="ARBA00022525"/>
    </source>
</evidence>
<evidence type="ECO:0000256" key="15">
    <source>
        <dbReference type="ARBA" id="ARBA00047174"/>
    </source>
</evidence>
<dbReference type="AlphaFoldDB" id="A0AAN6MI46"/>
<keyword evidence="10" id="KW-1015">Disulfide bond</keyword>
<protein>
    <recommendedName>
        <fullName evidence="15">lytic cellulose monooxygenase (C4-dehydrogenating)</fullName>
        <ecNumber evidence="15">1.14.99.56</ecNumber>
    </recommendedName>
</protein>
<dbReference type="Pfam" id="PF03443">
    <property type="entry name" value="AA9"/>
    <property type="match status" value="1"/>
</dbReference>
<reference evidence="18" key="2">
    <citation type="submission" date="2023-05" db="EMBL/GenBank/DDBJ databases">
        <authorList>
            <consortium name="Lawrence Berkeley National Laboratory"/>
            <person name="Steindorff A."/>
            <person name="Hensen N."/>
            <person name="Bonometti L."/>
            <person name="Westerberg I."/>
            <person name="Brannstrom I.O."/>
            <person name="Guillou S."/>
            <person name="Cros-Aarteil S."/>
            <person name="Calhoun S."/>
            <person name="Haridas S."/>
            <person name="Kuo A."/>
            <person name="Mondo S."/>
            <person name="Pangilinan J."/>
            <person name="Riley R."/>
            <person name="Labutti K."/>
            <person name="Andreopoulos B."/>
            <person name="Lipzen A."/>
            <person name="Chen C."/>
            <person name="Yanf M."/>
            <person name="Daum C."/>
            <person name="Ng V."/>
            <person name="Clum A."/>
            <person name="Ohm R."/>
            <person name="Martin F."/>
            <person name="Silar P."/>
            <person name="Natvig D."/>
            <person name="Lalanne C."/>
            <person name="Gautier V."/>
            <person name="Ament-Velasquez S.L."/>
            <person name="Kruys A."/>
            <person name="Hutchinson M.I."/>
            <person name="Powell A.J."/>
            <person name="Barry K."/>
            <person name="Miller A.N."/>
            <person name="Grigoriev I.V."/>
            <person name="Debuchy R."/>
            <person name="Gladieux P."/>
            <person name="Thoren M.H."/>
            <person name="Johannesson H."/>
        </authorList>
    </citation>
    <scope>NUCLEOTIDE SEQUENCE</scope>
    <source>
        <strain evidence="18">CBS 103.79</strain>
    </source>
</reference>
<keyword evidence="6" id="KW-0136">Cellulose degradation</keyword>
<feature type="signal peptide" evidence="16">
    <location>
        <begin position="1"/>
        <end position="19"/>
    </location>
</feature>
<keyword evidence="18" id="KW-0378">Hydrolase</keyword>
<dbReference type="Proteomes" id="UP001303889">
    <property type="component" value="Unassembled WGS sequence"/>
</dbReference>
<evidence type="ECO:0000256" key="13">
    <source>
        <dbReference type="ARBA" id="ARBA00044502"/>
    </source>
</evidence>
<evidence type="ECO:0000256" key="4">
    <source>
        <dbReference type="ARBA" id="ARBA00022723"/>
    </source>
</evidence>
<comment type="cofactor">
    <cofactor evidence="1">
        <name>Cu(2+)</name>
        <dbReference type="ChEBI" id="CHEBI:29036"/>
    </cofactor>
</comment>
<evidence type="ECO:0000256" key="9">
    <source>
        <dbReference type="ARBA" id="ARBA00023033"/>
    </source>
</evidence>
<evidence type="ECO:0000313" key="19">
    <source>
        <dbReference type="Proteomes" id="UP001303889"/>
    </source>
</evidence>